<dbReference type="EMBL" id="BK016169">
    <property type="protein sequence ID" value="DAF99620.1"/>
    <property type="molecule type" value="Genomic_DNA"/>
</dbReference>
<accession>A0A8S5UYV6</accession>
<name>A0A8S5UYV6_9CAUD</name>
<organism evidence="1">
    <name type="scientific">Siphoviridae sp. ctkKt3</name>
    <dbReference type="NCBI Taxonomy" id="2825642"/>
    <lineage>
        <taxon>Viruses</taxon>
        <taxon>Duplodnaviria</taxon>
        <taxon>Heunggongvirae</taxon>
        <taxon>Uroviricota</taxon>
        <taxon>Caudoviricetes</taxon>
    </lineage>
</organism>
<sequence>MIKGRLKNGFDIILQDEAVDDFEVFEALCDLEGDDADMKQILFIYRRLLGKEQYEALKAYLTEKDGRISLTEMMEILEEILGMSNETKNS</sequence>
<evidence type="ECO:0000313" key="1">
    <source>
        <dbReference type="EMBL" id="DAF99620.1"/>
    </source>
</evidence>
<reference evidence="1" key="1">
    <citation type="journal article" date="2021" name="Proc. Natl. Acad. Sci. U.S.A.">
        <title>A Catalog of Tens of Thousands of Viruses from Human Metagenomes Reveals Hidden Associations with Chronic Diseases.</title>
        <authorList>
            <person name="Tisza M.J."/>
            <person name="Buck C.B."/>
        </authorList>
    </citation>
    <scope>NUCLEOTIDE SEQUENCE</scope>
    <source>
        <strain evidence="1">CtkKt3</strain>
    </source>
</reference>
<protein>
    <submittedName>
        <fullName evidence="1">Uncharacterized protein</fullName>
    </submittedName>
</protein>
<proteinExistence type="predicted"/>